<dbReference type="InterPro" id="IPR027471">
    <property type="entry name" value="YbeD-like_sf"/>
</dbReference>
<dbReference type="EMBL" id="SGIT01000002">
    <property type="protein sequence ID" value="RZF59693.1"/>
    <property type="molecule type" value="Genomic_DNA"/>
</dbReference>
<evidence type="ECO:0000313" key="1">
    <source>
        <dbReference type="EMBL" id="RZF59693.1"/>
    </source>
</evidence>
<reference evidence="1 2" key="1">
    <citation type="submission" date="2019-02" db="EMBL/GenBank/DDBJ databases">
        <authorList>
            <person name="Li Y."/>
        </authorList>
    </citation>
    <scope>NUCLEOTIDE SEQUENCE [LARGE SCALE GENOMIC DNA]</scope>
    <source>
        <strain evidence="1 2">30C10-4-7</strain>
    </source>
</reference>
<dbReference type="Pfam" id="PF04359">
    <property type="entry name" value="DUF493"/>
    <property type="match status" value="1"/>
</dbReference>
<accession>A0A4Q6XIY2</accession>
<dbReference type="AlphaFoldDB" id="A0A4Q6XIY2"/>
<comment type="caution">
    <text evidence="1">The sequence shown here is derived from an EMBL/GenBank/DDBJ whole genome shotgun (WGS) entry which is preliminary data.</text>
</comment>
<sequence>MVHLLIKYNKGEKIMSEFNNDIHIQDLPDDGGNNATDFYDNFRAKLNAVEQFPSMYTFKFIVKATNSAENDVKQIFTHDSTKFSEKDSSGGKYKSITVETFVNHAEDVIDYYKKVSKIESVIML</sequence>
<evidence type="ECO:0000313" key="2">
    <source>
        <dbReference type="Proteomes" id="UP000292855"/>
    </source>
</evidence>
<gene>
    <name evidence="1" type="ORF">EWE74_11080</name>
</gene>
<dbReference type="OrthoDB" id="5616097at2"/>
<dbReference type="Gene3D" id="3.30.70.260">
    <property type="match status" value="1"/>
</dbReference>
<proteinExistence type="predicted"/>
<name>A0A4Q6XIY2_9SPHI</name>
<dbReference type="Proteomes" id="UP000292855">
    <property type="component" value="Unassembled WGS sequence"/>
</dbReference>
<protein>
    <submittedName>
        <fullName evidence="1">DUF493 domain-containing protein</fullName>
    </submittedName>
</protein>
<dbReference type="InterPro" id="IPR007454">
    <property type="entry name" value="UPF0250_YbeD-like"/>
</dbReference>
<keyword evidence="2" id="KW-1185">Reference proteome</keyword>
<dbReference type="SUPFAM" id="SSF117991">
    <property type="entry name" value="YbeD/HP0495-like"/>
    <property type="match status" value="1"/>
</dbReference>
<organism evidence="1 2">
    <name type="scientific">Sphingobacterium corticibacterium</name>
    <dbReference type="NCBI Taxonomy" id="2484746"/>
    <lineage>
        <taxon>Bacteria</taxon>
        <taxon>Pseudomonadati</taxon>
        <taxon>Bacteroidota</taxon>
        <taxon>Sphingobacteriia</taxon>
        <taxon>Sphingobacteriales</taxon>
        <taxon>Sphingobacteriaceae</taxon>
        <taxon>Sphingobacterium</taxon>
    </lineage>
</organism>